<reference evidence="14" key="1">
    <citation type="journal article" date="2023" name="Int. J. Syst. Evol. Microbiol.">
        <title>Mesoterricola silvestris gen. nov., sp. nov., Mesoterricola sediminis sp. nov., Geothrix oryzae sp. nov., Geothrix edaphica sp. nov., Geothrix rubra sp. nov., and Geothrix limicola sp. nov., six novel members of Acidobacteriota isolated from soils.</title>
        <authorList>
            <person name="Itoh H."/>
            <person name="Sugisawa Y."/>
            <person name="Mise K."/>
            <person name="Xu Z."/>
            <person name="Kuniyasu M."/>
            <person name="Ushijima N."/>
            <person name="Kawano K."/>
            <person name="Kobayashi E."/>
            <person name="Shiratori Y."/>
            <person name="Masuda Y."/>
            <person name="Senoo K."/>
        </authorList>
    </citation>
    <scope>NUCLEOTIDE SEQUENCE [LARGE SCALE GENOMIC DNA]</scope>
    <source>
        <strain evidence="14">W79</strain>
    </source>
</reference>
<organism evidence="13 14">
    <name type="scientific">Mesoterricola silvestris</name>
    <dbReference type="NCBI Taxonomy" id="2927979"/>
    <lineage>
        <taxon>Bacteria</taxon>
        <taxon>Pseudomonadati</taxon>
        <taxon>Acidobacteriota</taxon>
        <taxon>Holophagae</taxon>
        <taxon>Holophagales</taxon>
        <taxon>Holophagaceae</taxon>
        <taxon>Mesoterricola</taxon>
    </lineage>
</organism>
<dbReference type="PROSITE" id="PS00573">
    <property type="entry name" value="PYRIDINE_REDOX_2"/>
    <property type="match status" value="1"/>
</dbReference>
<dbReference type="NCBIfam" id="TIGR03140">
    <property type="entry name" value="AhpF"/>
    <property type="match status" value="1"/>
</dbReference>
<dbReference type="InterPro" id="IPR012081">
    <property type="entry name" value="Alkyl_hydroperoxide_Rdtase_suF"/>
</dbReference>
<comment type="subunit">
    <text evidence="2">Homodimer.</text>
</comment>
<feature type="domain" description="Thioredoxin-like fold" evidence="12">
    <location>
        <begin position="123"/>
        <end position="193"/>
    </location>
</feature>
<evidence type="ECO:0000313" key="13">
    <source>
        <dbReference type="EMBL" id="BDU74523.1"/>
    </source>
</evidence>
<evidence type="ECO:0000259" key="12">
    <source>
        <dbReference type="Pfam" id="PF13192"/>
    </source>
</evidence>
<dbReference type="GO" id="GO:0005829">
    <property type="term" value="C:cytosol"/>
    <property type="evidence" value="ECO:0007669"/>
    <property type="project" value="UniProtKB-ARBA"/>
</dbReference>
<dbReference type="GO" id="GO:0050660">
    <property type="term" value="F:flavin adenine dinucleotide binding"/>
    <property type="evidence" value="ECO:0007669"/>
    <property type="project" value="InterPro"/>
</dbReference>
<dbReference type="RefSeq" id="WP_316413199.1">
    <property type="nucleotide sequence ID" value="NZ_AP027080.1"/>
</dbReference>
<accession>A0AA48HA34</accession>
<feature type="domain" description="FAD/NAD(P)-binding" evidence="11">
    <location>
        <begin position="211"/>
        <end position="498"/>
    </location>
</feature>
<evidence type="ECO:0000256" key="7">
    <source>
        <dbReference type="ARBA" id="ARBA00023157"/>
    </source>
</evidence>
<evidence type="ECO:0000256" key="8">
    <source>
        <dbReference type="ARBA" id="ARBA00023284"/>
    </source>
</evidence>
<dbReference type="Gene3D" id="3.40.30.80">
    <property type="match status" value="1"/>
</dbReference>
<comment type="similarity">
    <text evidence="1">Belongs to the class-II pyridine nucleotide-disulfide oxidoreductase family.</text>
</comment>
<dbReference type="AlphaFoldDB" id="A0AA48HA34"/>
<dbReference type="PRINTS" id="PR00368">
    <property type="entry name" value="FADPNR"/>
</dbReference>
<evidence type="ECO:0000256" key="9">
    <source>
        <dbReference type="PIRSR" id="PIRSR000238-1"/>
    </source>
</evidence>
<evidence type="ECO:0000256" key="3">
    <source>
        <dbReference type="ARBA" id="ARBA00022630"/>
    </source>
</evidence>
<feature type="binding site" evidence="9">
    <location>
        <begin position="472"/>
        <end position="482"/>
    </location>
    <ligand>
        <name>FAD</name>
        <dbReference type="ChEBI" id="CHEBI:57692"/>
    </ligand>
</feature>
<proteinExistence type="inferred from homology"/>
<comment type="cofactor">
    <cofactor evidence="9">
        <name>FAD</name>
        <dbReference type="ChEBI" id="CHEBI:57692"/>
    </cofactor>
    <text evidence="9">Binds 1 FAD per subunit.</text>
</comment>
<dbReference type="PANTHER" id="PTHR48105">
    <property type="entry name" value="THIOREDOXIN REDUCTASE 1-RELATED-RELATED"/>
    <property type="match status" value="1"/>
</dbReference>
<name>A0AA48HA34_9BACT</name>
<sequence length="513" mass="54160">MLDPGIRQQLTQLFANLDGAFELRLEGGDHPRRAELRDLLAEVAGAGPRIALGDADGTSGIRFELFRDGVPTGIAFRGVPGGHEFSSLVLAVLNADGKGRLPDAGVQGRVRALNGPIRLRTYVSLSCTNCPDVVQALNLMAALHPDIAHEMIDGGLAEDEVRALGIQGVPSVFAGDTLLHVGKATLGELLEKLEDHFGHTPAQADAAPRDFDVLVLGGGPAGASAAIYSARKGLRTALVAQNLGGQVRETLGIENLISVPRTEGPRLAADLARHLASYPVEILEHRKAERVLDGPLKELHLQGGEVLRAPALIVATGAQWRELGVPGEREYLGRGVAFCPHCDGPFYKDRRVAVVGGGNSGVEAAIDLAGICSHVTLLEFAPELKADQVLVEHLLRLPNVEVLTNARSQEVLGDGTGVIGLRYEDRATGGLRTVDLDGVFVQIGLAPNSAVVRELVETTRAGEILIDAHCRTSVPGIYAAGDVSSVPFKQIVIAMGEGAKAALTAFEDRLRTA</sequence>
<keyword evidence="6 9" id="KW-0520">NAD</keyword>
<dbReference type="InterPro" id="IPR050097">
    <property type="entry name" value="Ferredoxin-NADP_redctase_2"/>
</dbReference>
<dbReference type="InterPro" id="IPR023753">
    <property type="entry name" value="FAD/NAD-binding_dom"/>
</dbReference>
<dbReference type="Pfam" id="PF07992">
    <property type="entry name" value="Pyr_redox_2"/>
    <property type="match status" value="1"/>
</dbReference>
<dbReference type="GO" id="GO:0032991">
    <property type="term" value="C:protein-containing complex"/>
    <property type="evidence" value="ECO:0007669"/>
    <property type="project" value="UniProtKB-ARBA"/>
</dbReference>
<dbReference type="InterPro" id="IPR044142">
    <property type="entry name" value="AhpF_NTD_N"/>
</dbReference>
<evidence type="ECO:0000256" key="6">
    <source>
        <dbReference type="ARBA" id="ARBA00023027"/>
    </source>
</evidence>
<keyword evidence="9" id="KW-0521">NADP</keyword>
<dbReference type="KEGG" id="msil:METEAL_36970"/>
<keyword evidence="4 9" id="KW-0274">FAD</keyword>
<evidence type="ECO:0000313" key="14">
    <source>
        <dbReference type="Proteomes" id="UP001238179"/>
    </source>
</evidence>
<dbReference type="InterPro" id="IPR008255">
    <property type="entry name" value="Pyr_nucl-diS_OxRdtase_2_AS"/>
</dbReference>
<dbReference type="GO" id="GO:0051287">
    <property type="term" value="F:NAD binding"/>
    <property type="evidence" value="ECO:0007669"/>
    <property type="project" value="InterPro"/>
</dbReference>
<dbReference type="PIRSF" id="PIRSF000238">
    <property type="entry name" value="AhpF"/>
    <property type="match status" value="1"/>
</dbReference>
<dbReference type="PRINTS" id="PR00469">
    <property type="entry name" value="PNDRDTASEII"/>
</dbReference>
<dbReference type="InterPro" id="IPR012336">
    <property type="entry name" value="Thioredoxin-like_fold"/>
</dbReference>
<protein>
    <submittedName>
        <fullName evidence="13">Alkyl hydroperoxide reductase subunit F</fullName>
    </submittedName>
</protein>
<dbReference type="CDD" id="cd03026">
    <property type="entry name" value="AhpF_NTD_C"/>
    <property type="match status" value="1"/>
</dbReference>
<dbReference type="GO" id="GO:0016668">
    <property type="term" value="F:oxidoreductase activity, acting on a sulfur group of donors, NAD(P) as acceptor"/>
    <property type="evidence" value="ECO:0007669"/>
    <property type="project" value="UniProtKB-ARBA"/>
</dbReference>
<keyword evidence="5" id="KW-0560">Oxidoreductase</keyword>
<dbReference type="SUPFAM" id="SSF52833">
    <property type="entry name" value="Thioredoxin-like"/>
    <property type="match status" value="2"/>
</dbReference>
<evidence type="ECO:0000256" key="4">
    <source>
        <dbReference type="ARBA" id="ARBA00022827"/>
    </source>
</evidence>
<keyword evidence="14" id="KW-1185">Reference proteome</keyword>
<evidence type="ECO:0000256" key="5">
    <source>
        <dbReference type="ARBA" id="ARBA00023002"/>
    </source>
</evidence>
<dbReference type="FunFam" id="3.50.50.60:FF:000007">
    <property type="entry name" value="Alkyl hydroperoxide reductase, F subunit"/>
    <property type="match status" value="1"/>
</dbReference>
<dbReference type="InterPro" id="IPR036249">
    <property type="entry name" value="Thioredoxin-like_sf"/>
</dbReference>
<dbReference type="Pfam" id="PF13192">
    <property type="entry name" value="Thioredoxin_3"/>
    <property type="match status" value="1"/>
</dbReference>
<gene>
    <name evidence="13" type="ORF">METEAL_36970</name>
</gene>
<dbReference type="GO" id="GO:0102039">
    <property type="term" value="F:NADH-dependent peroxiredoxin activity"/>
    <property type="evidence" value="ECO:0007669"/>
    <property type="project" value="InterPro"/>
</dbReference>
<dbReference type="CDD" id="cd02974">
    <property type="entry name" value="AhpF_NTD_N"/>
    <property type="match status" value="1"/>
</dbReference>
<dbReference type="Proteomes" id="UP001238179">
    <property type="component" value="Chromosome"/>
</dbReference>
<dbReference type="EMBL" id="AP027080">
    <property type="protein sequence ID" value="BDU74523.1"/>
    <property type="molecule type" value="Genomic_DNA"/>
</dbReference>
<evidence type="ECO:0000256" key="2">
    <source>
        <dbReference type="ARBA" id="ARBA00011738"/>
    </source>
</evidence>
<evidence type="ECO:0000256" key="1">
    <source>
        <dbReference type="ARBA" id="ARBA00009333"/>
    </source>
</evidence>
<keyword evidence="3" id="KW-0285">Flavoprotein</keyword>
<dbReference type="InterPro" id="IPR044141">
    <property type="entry name" value="AhpF_NTD_C"/>
</dbReference>
<dbReference type="InterPro" id="IPR036188">
    <property type="entry name" value="FAD/NAD-bd_sf"/>
</dbReference>
<evidence type="ECO:0000259" key="11">
    <source>
        <dbReference type="Pfam" id="PF07992"/>
    </source>
</evidence>
<dbReference type="SUPFAM" id="SSF51905">
    <property type="entry name" value="FAD/NAD(P)-binding domain"/>
    <property type="match status" value="1"/>
</dbReference>
<feature type="disulfide bond" description="Redox-active" evidence="10">
    <location>
        <begin position="339"/>
        <end position="342"/>
    </location>
</feature>
<keyword evidence="7 10" id="KW-1015">Disulfide bond</keyword>
<dbReference type="GO" id="GO:0000302">
    <property type="term" value="P:response to reactive oxygen species"/>
    <property type="evidence" value="ECO:0007669"/>
    <property type="project" value="InterPro"/>
</dbReference>
<feature type="binding site" evidence="9">
    <location>
        <begin position="212"/>
        <end position="227"/>
    </location>
    <ligand>
        <name>FAD</name>
        <dbReference type="ChEBI" id="CHEBI:57692"/>
    </ligand>
</feature>
<feature type="binding site" evidence="9">
    <location>
        <begin position="351"/>
        <end position="365"/>
    </location>
    <ligand>
        <name>NAD(+)</name>
        <dbReference type="ChEBI" id="CHEBI:57540"/>
    </ligand>
</feature>
<keyword evidence="8 10" id="KW-0676">Redox-active center</keyword>
<dbReference type="Gene3D" id="3.50.50.60">
    <property type="entry name" value="FAD/NAD(P)-binding domain"/>
    <property type="match status" value="2"/>
</dbReference>
<evidence type="ECO:0000256" key="10">
    <source>
        <dbReference type="PIRSR" id="PIRSR000238-2"/>
    </source>
</evidence>